<evidence type="ECO:0000256" key="5">
    <source>
        <dbReference type="ARBA" id="ARBA00022825"/>
    </source>
</evidence>
<dbReference type="PANTHER" id="PTHR42776">
    <property type="entry name" value="SERINE PEPTIDASE S9 FAMILY MEMBER"/>
    <property type="match status" value="1"/>
</dbReference>
<dbReference type="Gene3D" id="2.120.10.30">
    <property type="entry name" value="TolB, C-terminal domain"/>
    <property type="match status" value="2"/>
</dbReference>
<dbReference type="SUPFAM" id="SSF82171">
    <property type="entry name" value="DPP6 N-terminal domain-like"/>
    <property type="match status" value="1"/>
</dbReference>
<dbReference type="Pfam" id="PF07676">
    <property type="entry name" value="PD40"/>
    <property type="match status" value="2"/>
</dbReference>
<evidence type="ECO:0000256" key="2">
    <source>
        <dbReference type="ARBA" id="ARBA00022670"/>
    </source>
</evidence>
<keyword evidence="3" id="KW-0732">Signal</keyword>
<dbReference type="InterPro" id="IPR001375">
    <property type="entry name" value="Peptidase_S9_cat"/>
</dbReference>
<dbReference type="InterPro" id="IPR011042">
    <property type="entry name" value="6-blade_b-propeller_TolB-like"/>
</dbReference>
<dbReference type="Gene3D" id="3.40.50.1820">
    <property type="entry name" value="alpha/beta hydrolase"/>
    <property type="match status" value="1"/>
</dbReference>
<dbReference type="GO" id="GO:0004252">
    <property type="term" value="F:serine-type endopeptidase activity"/>
    <property type="evidence" value="ECO:0007669"/>
    <property type="project" value="TreeGrafter"/>
</dbReference>
<comment type="caution">
    <text evidence="7">The sequence shown here is derived from an EMBL/GenBank/DDBJ whole genome shotgun (WGS) entry which is preliminary data.</text>
</comment>
<dbReference type="GO" id="GO:0006508">
    <property type="term" value="P:proteolysis"/>
    <property type="evidence" value="ECO:0007669"/>
    <property type="project" value="UniProtKB-KW"/>
</dbReference>
<dbReference type="SUPFAM" id="SSF53474">
    <property type="entry name" value="alpha/beta-Hydrolases"/>
    <property type="match status" value="1"/>
</dbReference>
<evidence type="ECO:0000259" key="6">
    <source>
        <dbReference type="Pfam" id="PF00326"/>
    </source>
</evidence>
<name>A0A7Y2H1I9_UNCEI</name>
<comment type="similarity">
    <text evidence="1">Belongs to the peptidase S9C family.</text>
</comment>
<dbReference type="PANTHER" id="PTHR42776:SF13">
    <property type="entry name" value="DIPEPTIDYL-PEPTIDASE 5"/>
    <property type="match status" value="1"/>
</dbReference>
<sequence>MSEKRLLRVEDLWAFGRPGNPATSPKLPYAIVPVTTFDMEEDKAASRLYRLDPNGSSTVLTGEGLKSSQPAISPCGTKLAFVREDDSKTAQLAILPLDGGEAEILTKTPLGVTSPRWFPDGKRIAFISAVYQDAPTLEKSAELKEKKKEDKVKAYVTEDCIARFWDSWITDKKRNHLFVLDLDTKKITDLTPDYFGHMDLDGPEGSFDIAPDGSEIAIAADSSKPPYRDLRQDIFLVSTAGGPMRCLTESNQGNDWRPRYSPDGKTIAYGHQEIPKFYADRVRVVLYNRESQTHTVLTEAWDRSAASWEYTPDGEGLVFSTEDKGSSALFRLGLEPGTPDQVFRGGHLHAFSFAAEGGVLCTWDSIQNPPEVVHIDWNGKKTQRSRFNQKLADELQWGEVRDLYTKGSRDEDVQYFEVLPPNFDPKKKWPLLLAVHGGPHGIFGDAFHFRWNLQAFAAMGYVVASPNFHGSTSFGQDYADSIQGGWGDMPYKDCMAVTEAMVDTGYIDDKRMAAAGGSYGGYMMAWMASQTDRFACLINHAGVSNLMSEYACDIFYGWERSLAGQPWDGIENIDAMNPVRHAEGFKTPMLVVHGELDYRVPVTQGLEIYHMYKAKGLPSRLVVFPDENHWILKPQNSRLWYQEFENWLNRWCAS</sequence>
<feature type="domain" description="Peptidase S9 prolyl oligopeptidase catalytic" evidence="6">
    <location>
        <begin position="448"/>
        <end position="652"/>
    </location>
</feature>
<gene>
    <name evidence="7" type="ORF">HKN21_04985</name>
</gene>
<keyword evidence="5" id="KW-0720">Serine protease</keyword>
<dbReference type="FunFam" id="3.40.50.1820:FF:000028">
    <property type="entry name" value="S9 family peptidase"/>
    <property type="match status" value="1"/>
</dbReference>
<dbReference type="Pfam" id="PF00326">
    <property type="entry name" value="Peptidase_S9"/>
    <property type="match status" value="1"/>
</dbReference>
<evidence type="ECO:0000256" key="3">
    <source>
        <dbReference type="ARBA" id="ARBA00022729"/>
    </source>
</evidence>
<organism evidence="7 8">
    <name type="scientific">Eiseniibacteriota bacterium</name>
    <dbReference type="NCBI Taxonomy" id="2212470"/>
    <lineage>
        <taxon>Bacteria</taxon>
        <taxon>Candidatus Eiseniibacteriota</taxon>
    </lineage>
</organism>
<evidence type="ECO:0000313" key="8">
    <source>
        <dbReference type="Proteomes" id="UP000547674"/>
    </source>
</evidence>
<proteinExistence type="inferred from homology"/>
<evidence type="ECO:0000313" key="7">
    <source>
        <dbReference type="EMBL" id="NNF06094.1"/>
    </source>
</evidence>
<accession>A0A7Y2H1I9</accession>
<keyword evidence="4" id="KW-0378">Hydrolase</keyword>
<keyword evidence="2" id="KW-0645">Protease</keyword>
<dbReference type="Proteomes" id="UP000547674">
    <property type="component" value="Unassembled WGS sequence"/>
</dbReference>
<evidence type="ECO:0000256" key="4">
    <source>
        <dbReference type="ARBA" id="ARBA00022801"/>
    </source>
</evidence>
<dbReference type="InterPro" id="IPR011659">
    <property type="entry name" value="WD40"/>
</dbReference>
<dbReference type="EMBL" id="JABDJR010000186">
    <property type="protein sequence ID" value="NNF06094.1"/>
    <property type="molecule type" value="Genomic_DNA"/>
</dbReference>
<dbReference type="AlphaFoldDB" id="A0A7Y2H1I9"/>
<evidence type="ECO:0000256" key="1">
    <source>
        <dbReference type="ARBA" id="ARBA00010040"/>
    </source>
</evidence>
<reference evidence="7 8" key="1">
    <citation type="submission" date="2020-03" db="EMBL/GenBank/DDBJ databases">
        <title>Metabolic flexibility allows generalist bacteria to become dominant in a frequently disturbed ecosystem.</title>
        <authorList>
            <person name="Chen Y.-J."/>
            <person name="Leung P.M."/>
            <person name="Bay S.K."/>
            <person name="Hugenholtz P."/>
            <person name="Kessler A.J."/>
            <person name="Shelley G."/>
            <person name="Waite D.W."/>
            <person name="Cook P.L."/>
            <person name="Greening C."/>
        </authorList>
    </citation>
    <scope>NUCLEOTIDE SEQUENCE [LARGE SCALE GENOMIC DNA]</scope>
    <source>
        <strain evidence="7">SS_bin_28</strain>
    </source>
</reference>
<protein>
    <submittedName>
        <fullName evidence="7">S9 family peptidase</fullName>
    </submittedName>
</protein>
<dbReference type="InterPro" id="IPR029058">
    <property type="entry name" value="AB_hydrolase_fold"/>
</dbReference>